<dbReference type="AlphaFoldDB" id="A0A060ZK02"/>
<feature type="domain" description="Carrier" evidence="1">
    <location>
        <begin position="11"/>
        <end position="60"/>
    </location>
</feature>
<sequence length="80" mass="8475">MSTASVSRNDLYAILSTHIGVDPQAIEGALTPSDLGIDSIGVLELEKVLDDRYGIALPEDTPAMTIDQILIHLNSPGDSL</sequence>
<dbReference type="Pfam" id="PF00550">
    <property type="entry name" value="PP-binding"/>
    <property type="match status" value="1"/>
</dbReference>
<dbReference type="InterPro" id="IPR009081">
    <property type="entry name" value="PP-bd_ACP"/>
</dbReference>
<evidence type="ECO:0000313" key="3">
    <source>
        <dbReference type="EMBL" id="MBP2060867.1"/>
    </source>
</evidence>
<dbReference type="HOGENOM" id="CLU_2588263_0_0_11"/>
<dbReference type="EMBL" id="LK022848">
    <property type="protein sequence ID" value="CDR06328.1"/>
    <property type="molecule type" value="Genomic_DNA"/>
</dbReference>
<dbReference type="RefSeq" id="WP_044569689.1">
    <property type="nucleotide sequence ID" value="NZ_BAABDR010000068.1"/>
</dbReference>
<reference evidence="3 4" key="2">
    <citation type="submission" date="2021-03" db="EMBL/GenBank/DDBJ databases">
        <title>Genomic Encyclopedia of Type Strains, Phase IV (KMG-IV): sequencing the most valuable type-strain genomes for metagenomic binning, comparative biology and taxonomic classification.</title>
        <authorList>
            <person name="Goeker M."/>
        </authorList>
    </citation>
    <scope>NUCLEOTIDE SEQUENCE [LARGE SCALE GENOMIC DNA]</scope>
    <source>
        <strain evidence="3 4">DSM 41954</strain>
    </source>
</reference>
<evidence type="ECO:0000313" key="4">
    <source>
        <dbReference type="Proteomes" id="UP000756710"/>
    </source>
</evidence>
<keyword evidence="4" id="KW-1185">Reference proteome</keyword>
<proteinExistence type="predicted"/>
<dbReference type="EMBL" id="JAGGLR010000004">
    <property type="protein sequence ID" value="MBP2060867.1"/>
    <property type="molecule type" value="Genomic_DNA"/>
</dbReference>
<dbReference type="Proteomes" id="UP000756710">
    <property type="component" value="Unassembled WGS sequence"/>
</dbReference>
<dbReference type="InterPro" id="IPR036736">
    <property type="entry name" value="ACP-like_sf"/>
</dbReference>
<name>A0A060ZK02_9ACTN</name>
<evidence type="ECO:0000259" key="1">
    <source>
        <dbReference type="Pfam" id="PF00550"/>
    </source>
</evidence>
<reference evidence="2" key="1">
    <citation type="submission" date="2014-05" db="EMBL/GenBank/DDBJ databases">
        <authorList>
            <person name="Horn Fabian"/>
        </authorList>
    </citation>
    <scope>NUCLEOTIDE SEQUENCE</scope>
</reference>
<accession>A0A060ZK02</accession>
<dbReference type="GeneID" id="32469992"/>
<dbReference type="SUPFAM" id="SSF47336">
    <property type="entry name" value="ACP-like"/>
    <property type="match status" value="1"/>
</dbReference>
<gene>
    <name evidence="3" type="ORF">J2Z30_001869</name>
    <name evidence="2" type="ORF">SIRAN3230</name>
</gene>
<protein>
    <submittedName>
        <fullName evidence="3">Acyl carrier protein</fullName>
    </submittedName>
</protein>
<evidence type="ECO:0000313" key="2">
    <source>
        <dbReference type="EMBL" id="CDR06328.1"/>
    </source>
</evidence>
<dbReference type="Gene3D" id="1.10.1200.10">
    <property type="entry name" value="ACP-like"/>
    <property type="match status" value="1"/>
</dbReference>
<organism evidence="2">
    <name type="scientific">Streptomyces iranensis</name>
    <dbReference type="NCBI Taxonomy" id="576784"/>
    <lineage>
        <taxon>Bacteria</taxon>
        <taxon>Bacillati</taxon>
        <taxon>Actinomycetota</taxon>
        <taxon>Actinomycetes</taxon>
        <taxon>Kitasatosporales</taxon>
        <taxon>Streptomycetaceae</taxon>
        <taxon>Streptomyces</taxon>
        <taxon>Streptomyces violaceusniger group</taxon>
    </lineage>
</organism>